<reference evidence="2 3" key="1">
    <citation type="submission" date="2024-06" db="EMBL/GenBank/DDBJ databases">
        <title>Complete genome of Phlyctema vagabunda strain 19-DSS-EL-015.</title>
        <authorList>
            <person name="Fiorenzani C."/>
        </authorList>
    </citation>
    <scope>NUCLEOTIDE SEQUENCE [LARGE SCALE GENOMIC DNA]</scope>
    <source>
        <strain evidence="2 3">19-DSS-EL-015</strain>
    </source>
</reference>
<organism evidence="2 3">
    <name type="scientific">Phlyctema vagabunda</name>
    <dbReference type="NCBI Taxonomy" id="108571"/>
    <lineage>
        <taxon>Eukaryota</taxon>
        <taxon>Fungi</taxon>
        <taxon>Dikarya</taxon>
        <taxon>Ascomycota</taxon>
        <taxon>Pezizomycotina</taxon>
        <taxon>Leotiomycetes</taxon>
        <taxon>Helotiales</taxon>
        <taxon>Dermateaceae</taxon>
        <taxon>Phlyctema</taxon>
    </lineage>
</organism>
<accession>A0ABR4PIM3</accession>
<feature type="region of interest" description="Disordered" evidence="1">
    <location>
        <begin position="30"/>
        <end position="80"/>
    </location>
</feature>
<keyword evidence="3" id="KW-1185">Reference proteome</keyword>
<evidence type="ECO:0000313" key="3">
    <source>
        <dbReference type="Proteomes" id="UP001629113"/>
    </source>
</evidence>
<protein>
    <submittedName>
        <fullName evidence="2">Uncharacterized protein</fullName>
    </submittedName>
</protein>
<sequence>MSSAQTSTYPASAASQMSYANDSFDLSSYARTMHQHTQKQMEAASKSARRRAPQSSSASSTLATESSVSSNDSASSPGSQ</sequence>
<dbReference type="EMBL" id="JBFCZG010000004">
    <property type="protein sequence ID" value="KAL3422947.1"/>
    <property type="molecule type" value="Genomic_DNA"/>
</dbReference>
<feature type="compositionally biased region" description="Low complexity" evidence="1">
    <location>
        <begin position="53"/>
        <end position="80"/>
    </location>
</feature>
<comment type="caution">
    <text evidence="2">The sequence shown here is derived from an EMBL/GenBank/DDBJ whole genome shotgun (WGS) entry which is preliminary data.</text>
</comment>
<name>A0ABR4PIM3_9HELO</name>
<proteinExistence type="predicted"/>
<dbReference type="Proteomes" id="UP001629113">
    <property type="component" value="Unassembled WGS sequence"/>
</dbReference>
<gene>
    <name evidence="2" type="ORF">PVAG01_04694</name>
</gene>
<evidence type="ECO:0000256" key="1">
    <source>
        <dbReference type="SAM" id="MobiDB-lite"/>
    </source>
</evidence>
<evidence type="ECO:0000313" key="2">
    <source>
        <dbReference type="EMBL" id="KAL3422947.1"/>
    </source>
</evidence>